<dbReference type="EMBL" id="PFAJ01000028">
    <property type="protein sequence ID" value="PIR97316.1"/>
    <property type="molecule type" value="Genomic_DNA"/>
</dbReference>
<gene>
    <name evidence="4" type="ORF">COT91_02020</name>
</gene>
<dbReference type="Gene3D" id="2.40.420.20">
    <property type="match status" value="1"/>
</dbReference>
<feature type="coiled-coil region" evidence="2">
    <location>
        <begin position="136"/>
        <end position="170"/>
    </location>
</feature>
<dbReference type="SUPFAM" id="SSF111369">
    <property type="entry name" value="HlyD-like secretion proteins"/>
    <property type="match status" value="2"/>
</dbReference>
<dbReference type="GO" id="GO:0015562">
    <property type="term" value="F:efflux transmembrane transporter activity"/>
    <property type="evidence" value="ECO:0007669"/>
    <property type="project" value="TreeGrafter"/>
</dbReference>
<organism evidence="4 5">
    <name type="scientific">Candidatus Doudnabacteria bacterium CG10_big_fil_rev_8_21_14_0_10_41_10</name>
    <dbReference type="NCBI Taxonomy" id="1974551"/>
    <lineage>
        <taxon>Bacteria</taxon>
        <taxon>Candidatus Doudnaibacteriota</taxon>
    </lineage>
</organism>
<dbReference type="PANTHER" id="PTHR30469:SF15">
    <property type="entry name" value="HLYD FAMILY OF SECRETION PROTEINS"/>
    <property type="match status" value="1"/>
</dbReference>
<dbReference type="NCBIfam" id="TIGR01730">
    <property type="entry name" value="RND_mfp"/>
    <property type="match status" value="1"/>
</dbReference>
<comment type="caution">
    <text evidence="4">The sequence shown here is derived from an EMBL/GenBank/DDBJ whole genome shotgun (WGS) entry which is preliminary data.</text>
</comment>
<sequence length="555" mass="59490">MKRFLKKKVLIEAAIYVILAIVVFSIASAIRNGGDEPEPKEKVAGVSIETISIQRGVTVPIKLSGQVKAKQSTSIRALAQGTVQQIAPVGSTVSLGQQLFRLTNSSIETNYLTALSSLSNAQASFSQTKLASDTSLNQVELSVKQAEVALEQARAQLKDAEVTNNISKRQAEDSARVAYDSGYRTIETVIRFLGGPNLNDYIYEDILSNDVNILGDIRNLFSASVNSFNLLSRQPNGDLLKAINNLETTLISVKDLTRSTWTFLRLAVPGPGYSEASLNTAVLSVGGYIDQLNGTDTQVKLAKNSLNATQEQAVVTIANLERQIELSEISLANTKNALNAQSVNAQLSQLGSSSQLNGAQAQLAGARFQFENLALPSPFAGTVISHGTSVGSQVSPGQEILEIGNLDIIEIRVEVFSSALEAVVLGQTVLINGQPVGRISEIEAAADLATGKVGIKVEADNSSKQFISGSIAEVEFNLVYDTTETIFLPLKYVKVGQNNKKVLVMVDGKVSEKEVELGQLFGDLVEITEGLYEGDLVIIENGDFLKAGDKVEVKK</sequence>
<dbReference type="Pfam" id="PF25967">
    <property type="entry name" value="RND-MFP_C"/>
    <property type="match status" value="1"/>
</dbReference>
<dbReference type="GO" id="GO:1990281">
    <property type="term" value="C:efflux pump complex"/>
    <property type="evidence" value="ECO:0007669"/>
    <property type="project" value="TreeGrafter"/>
</dbReference>
<dbReference type="PANTHER" id="PTHR30469">
    <property type="entry name" value="MULTIDRUG RESISTANCE PROTEIN MDTA"/>
    <property type="match status" value="1"/>
</dbReference>
<dbReference type="InterPro" id="IPR058627">
    <property type="entry name" value="MdtA-like_C"/>
</dbReference>
<evidence type="ECO:0000259" key="3">
    <source>
        <dbReference type="Pfam" id="PF25967"/>
    </source>
</evidence>
<keyword evidence="2" id="KW-0175">Coiled coil</keyword>
<accession>A0A2H0VE02</accession>
<proteinExistence type="inferred from homology"/>
<feature type="coiled-coil region" evidence="2">
    <location>
        <begin position="303"/>
        <end position="337"/>
    </location>
</feature>
<evidence type="ECO:0000256" key="2">
    <source>
        <dbReference type="SAM" id="Coils"/>
    </source>
</evidence>
<dbReference type="InterPro" id="IPR006143">
    <property type="entry name" value="RND_pump_MFP"/>
</dbReference>
<evidence type="ECO:0000256" key="1">
    <source>
        <dbReference type="ARBA" id="ARBA00009477"/>
    </source>
</evidence>
<evidence type="ECO:0000313" key="4">
    <source>
        <dbReference type="EMBL" id="PIR97316.1"/>
    </source>
</evidence>
<dbReference type="Proteomes" id="UP000230557">
    <property type="component" value="Unassembled WGS sequence"/>
</dbReference>
<protein>
    <recommendedName>
        <fullName evidence="3">Multidrug resistance protein MdtA-like C-terminal permuted SH3 domain-containing protein</fullName>
    </recommendedName>
</protein>
<comment type="similarity">
    <text evidence="1">Belongs to the membrane fusion protein (MFP) (TC 8.A.1) family.</text>
</comment>
<name>A0A2H0VE02_9BACT</name>
<evidence type="ECO:0000313" key="5">
    <source>
        <dbReference type="Proteomes" id="UP000230557"/>
    </source>
</evidence>
<dbReference type="AlphaFoldDB" id="A0A2H0VE02"/>
<reference evidence="5" key="1">
    <citation type="submission" date="2017-09" db="EMBL/GenBank/DDBJ databases">
        <title>Depth-based differentiation of microbial function through sediment-hosted aquifers and enrichment of novel symbionts in the deep terrestrial subsurface.</title>
        <authorList>
            <person name="Probst A.J."/>
            <person name="Ladd B."/>
            <person name="Jarett J.K."/>
            <person name="Geller-Mcgrath D.E."/>
            <person name="Sieber C.M.K."/>
            <person name="Emerson J.B."/>
            <person name="Anantharaman K."/>
            <person name="Thomas B.C."/>
            <person name="Malmstrom R."/>
            <person name="Stieglmeier M."/>
            <person name="Klingl A."/>
            <person name="Woyke T."/>
            <person name="Ryan C.M."/>
            <person name="Banfield J.F."/>
        </authorList>
    </citation>
    <scope>NUCLEOTIDE SEQUENCE [LARGE SCALE GENOMIC DNA]</scope>
</reference>
<dbReference type="Gene3D" id="2.40.30.170">
    <property type="match status" value="1"/>
</dbReference>
<feature type="domain" description="Multidrug resistance protein MdtA-like C-terminal permuted SH3" evidence="3">
    <location>
        <begin position="496"/>
        <end position="543"/>
    </location>
</feature>